<name>A0A2T7PAF0_POMCA</name>
<evidence type="ECO:0000313" key="2">
    <source>
        <dbReference type="Proteomes" id="UP000245119"/>
    </source>
</evidence>
<accession>A0A2T7PAF0</accession>
<keyword evidence="2" id="KW-1185">Reference proteome</keyword>
<reference evidence="1 2" key="1">
    <citation type="submission" date="2018-04" db="EMBL/GenBank/DDBJ databases">
        <title>The genome of golden apple snail Pomacea canaliculata provides insight into stress tolerance and invasive adaptation.</title>
        <authorList>
            <person name="Liu C."/>
            <person name="Liu B."/>
            <person name="Ren Y."/>
            <person name="Zhang Y."/>
            <person name="Wang H."/>
            <person name="Li S."/>
            <person name="Jiang F."/>
            <person name="Yin L."/>
            <person name="Zhang G."/>
            <person name="Qian W."/>
            <person name="Fan W."/>
        </authorList>
    </citation>
    <scope>NUCLEOTIDE SEQUENCE [LARGE SCALE GENOMIC DNA]</scope>
    <source>
        <strain evidence="1">SZHN2017</strain>
        <tissue evidence="1">Muscle</tissue>
    </source>
</reference>
<sequence length="77" mass="8391">MVWAFTAVTAVVCTEELRTVVCRGAVCHRHHVPASHGVELLRFPGVNACIAGVVKDRKWNRCSASWAYVSTPVAGVR</sequence>
<gene>
    <name evidence="1" type="ORF">C0Q70_09671</name>
</gene>
<protein>
    <submittedName>
        <fullName evidence="1">Uncharacterized protein</fullName>
    </submittedName>
</protein>
<proteinExistence type="predicted"/>
<comment type="caution">
    <text evidence="1">The sequence shown here is derived from an EMBL/GenBank/DDBJ whole genome shotgun (WGS) entry which is preliminary data.</text>
</comment>
<dbReference type="EMBL" id="PZQS01000005">
    <property type="protein sequence ID" value="PVD30405.1"/>
    <property type="molecule type" value="Genomic_DNA"/>
</dbReference>
<organism evidence="1 2">
    <name type="scientific">Pomacea canaliculata</name>
    <name type="common">Golden apple snail</name>
    <dbReference type="NCBI Taxonomy" id="400727"/>
    <lineage>
        <taxon>Eukaryota</taxon>
        <taxon>Metazoa</taxon>
        <taxon>Spiralia</taxon>
        <taxon>Lophotrochozoa</taxon>
        <taxon>Mollusca</taxon>
        <taxon>Gastropoda</taxon>
        <taxon>Caenogastropoda</taxon>
        <taxon>Architaenioglossa</taxon>
        <taxon>Ampullarioidea</taxon>
        <taxon>Ampullariidae</taxon>
        <taxon>Pomacea</taxon>
    </lineage>
</organism>
<dbReference type="AlphaFoldDB" id="A0A2T7PAF0"/>
<evidence type="ECO:0000313" key="1">
    <source>
        <dbReference type="EMBL" id="PVD30405.1"/>
    </source>
</evidence>
<dbReference type="Proteomes" id="UP000245119">
    <property type="component" value="Linkage Group LG5"/>
</dbReference>